<dbReference type="GO" id="GO:0015074">
    <property type="term" value="P:DNA integration"/>
    <property type="evidence" value="ECO:0007669"/>
    <property type="project" value="InterPro"/>
</dbReference>
<dbReference type="SUPFAM" id="SSF53098">
    <property type="entry name" value="Ribonuclease H-like"/>
    <property type="match status" value="1"/>
</dbReference>
<gene>
    <name evidence="3" type="ORF">IAE60_01035</name>
</gene>
<sequence length="675" mass="75714">MVMGSFCVSQRYQLKDQLWRICRDLGKGALIVEELGTGRMQEVKLADLLMAWKSGHLTLGGKLVDAATSQLTGAIQMARADAFRQSYSKEAQLVAKVKLTYVQALKQLPRTERLMVPAIEEVWKRNKKSGITLQKRPPHFTTVAQWIRVYQDAGDDIRALVDREQEKGNRDNRVRPAVEEMVDDLIQTRYLTPERPPVQEIRKELKGLIATANAGFIHSELLTVPSIGYIKRKISGLSAYDVCRARYGKRVADLKFRTSGRGVVTLRPLERAAMDHTRMDVFVIDERTCLPLGRPWLTLILDEHTRYVLGFYLSFEEPSSVSMARALRHALAPKDGIVDVKASWDAWGVMETLVVDNGMEFHSHALENGAGRFGITVQFCPRRKPWYKGKIERFFGTLNTSLLIDMKGKTFSSLVLKGDYDPAKHAVMTLETLKRVINIWIVDIYHQTPHSVLKMTPQQAWDEGIERVDRYLPPSSIATEAAFSVSHTRRLTHKGIEFDTLLYNSPELGALRAEHGDGMTVEVRTSDDDLGSIVVIGPDGKTLIHVPALDVEYAKGLTRWQHSVCKRYKNRLQDDQAAEISLLDAKLRIRALIQQDMGGKRKSTRNAQQRFMQSEPAAMPPTVEPAASNPPPAPKVLPAPKPSRSTTAAPVMPELEDADEIPVLESRKRSAGAAS</sequence>
<evidence type="ECO:0000313" key="3">
    <source>
        <dbReference type="EMBL" id="QNN78063.1"/>
    </source>
</evidence>
<dbReference type="Proteomes" id="UP000515838">
    <property type="component" value="Chromosome"/>
</dbReference>
<dbReference type="PANTHER" id="PTHR35004:SF6">
    <property type="entry name" value="TRANSPOSASE"/>
    <property type="match status" value="1"/>
</dbReference>
<dbReference type="EMBL" id="CP060731">
    <property type="protein sequence ID" value="QNN78063.1"/>
    <property type="molecule type" value="Genomic_DNA"/>
</dbReference>
<accession>A0A7G9TD88</accession>
<dbReference type="InterPro" id="IPR012337">
    <property type="entry name" value="RNaseH-like_sf"/>
</dbReference>
<reference evidence="3 4" key="1">
    <citation type="submission" date="2020-08" db="EMBL/GenBank/DDBJ databases">
        <title>Streptomycin Non-resistant strain, P. mexicana.</title>
        <authorList>
            <person name="Ganesh-Kumar S."/>
            <person name="Zhe T."/>
            <person name="Yu Z."/>
            <person name="Min Y."/>
        </authorList>
    </citation>
    <scope>NUCLEOTIDE SEQUENCE [LARGE SCALE GENOMIC DNA]</scope>
    <source>
        <strain evidence="3 4">GTZY2</strain>
    </source>
</reference>
<dbReference type="Gene3D" id="3.30.420.10">
    <property type="entry name" value="Ribonuclease H-like superfamily/Ribonuclease H"/>
    <property type="match status" value="1"/>
</dbReference>
<proteinExistence type="predicted"/>
<organism evidence="3 4">
    <name type="scientific">Pseudoxanthomonas mexicana</name>
    <dbReference type="NCBI Taxonomy" id="128785"/>
    <lineage>
        <taxon>Bacteria</taxon>
        <taxon>Pseudomonadati</taxon>
        <taxon>Pseudomonadota</taxon>
        <taxon>Gammaproteobacteria</taxon>
        <taxon>Lysobacterales</taxon>
        <taxon>Lysobacteraceae</taxon>
        <taxon>Pseudoxanthomonas</taxon>
    </lineage>
</organism>
<dbReference type="PANTHER" id="PTHR35004">
    <property type="entry name" value="TRANSPOSASE RV3428C-RELATED"/>
    <property type="match status" value="1"/>
</dbReference>
<dbReference type="InterPro" id="IPR001584">
    <property type="entry name" value="Integrase_cat-core"/>
</dbReference>
<name>A0A7G9TD88_PSEMX</name>
<dbReference type="Pfam" id="PF09299">
    <property type="entry name" value="Mu-transpos_C"/>
    <property type="match status" value="1"/>
</dbReference>
<evidence type="ECO:0000256" key="1">
    <source>
        <dbReference type="SAM" id="MobiDB-lite"/>
    </source>
</evidence>
<protein>
    <submittedName>
        <fullName evidence="3">DDE-type integrase/transposase/recombinase</fullName>
    </submittedName>
</protein>
<dbReference type="InterPro" id="IPR015378">
    <property type="entry name" value="Transposase-like_Mu_C"/>
</dbReference>
<feature type="domain" description="Integrase catalytic" evidence="2">
    <location>
        <begin position="264"/>
        <end position="465"/>
    </location>
</feature>
<evidence type="ECO:0000259" key="2">
    <source>
        <dbReference type="PROSITE" id="PS50994"/>
    </source>
</evidence>
<feature type="region of interest" description="Disordered" evidence="1">
    <location>
        <begin position="616"/>
        <end position="675"/>
    </location>
</feature>
<dbReference type="GO" id="GO:0003676">
    <property type="term" value="F:nucleic acid binding"/>
    <property type="evidence" value="ECO:0007669"/>
    <property type="project" value="InterPro"/>
</dbReference>
<dbReference type="InterPro" id="IPR036397">
    <property type="entry name" value="RNaseH_sf"/>
</dbReference>
<dbReference type="RefSeq" id="WP_187573532.1">
    <property type="nucleotide sequence ID" value="NZ_CP060731.1"/>
</dbReference>
<evidence type="ECO:0000313" key="4">
    <source>
        <dbReference type="Proteomes" id="UP000515838"/>
    </source>
</evidence>
<dbReference type="GeneID" id="81469527"/>
<dbReference type="AlphaFoldDB" id="A0A7G9TD88"/>
<feature type="compositionally biased region" description="Pro residues" evidence="1">
    <location>
        <begin position="618"/>
        <end position="641"/>
    </location>
</feature>
<dbReference type="PROSITE" id="PS50994">
    <property type="entry name" value="INTEGRASE"/>
    <property type="match status" value="1"/>
</dbReference>